<proteinExistence type="predicted"/>
<keyword evidence="1" id="KW-0472">Membrane</keyword>
<dbReference type="AlphaFoldDB" id="A0A843XWH7"/>
<sequence length="120" mass="14048">MELLKLIFYKIYCWQRRFGGGIFDTIIGLSASLSILTETLIISIMLLVGRENFSRINFNSLAFHVSIPIILTIVLLPNRRYYRILLQMHRKYKNKYRWLALGFIVVPVLLLGLIVLYSLL</sequence>
<dbReference type="EMBL" id="VZCY01000017">
    <property type="protein sequence ID" value="MQN08740.1"/>
    <property type="molecule type" value="Genomic_DNA"/>
</dbReference>
<evidence type="ECO:0000256" key="1">
    <source>
        <dbReference type="SAM" id="Phobius"/>
    </source>
</evidence>
<reference evidence="2 3" key="1">
    <citation type="submission" date="2019-09" db="EMBL/GenBank/DDBJ databases">
        <title>Distinct polysaccharide growth profiles of human intestinal Prevotella copri isolates.</title>
        <authorList>
            <person name="Fehlner-Peach H."/>
            <person name="Magnabosco C."/>
            <person name="Raghavan V."/>
            <person name="Scher J.U."/>
            <person name="Tett A."/>
            <person name="Cox L.M."/>
            <person name="Gottsegen C."/>
            <person name="Watters A."/>
            <person name="Wiltshire- Gordon J.D."/>
            <person name="Segata N."/>
            <person name="Bonneau R."/>
            <person name="Littman D.R."/>
        </authorList>
    </citation>
    <scope>NUCLEOTIDE SEQUENCE [LARGE SCALE GENOMIC DNA]</scope>
    <source>
        <strain evidence="3">iK21513</strain>
    </source>
</reference>
<dbReference type="RefSeq" id="WP_194252353.1">
    <property type="nucleotide sequence ID" value="NZ_VZAV01000112.1"/>
</dbReference>
<keyword evidence="1" id="KW-1133">Transmembrane helix</keyword>
<keyword evidence="1" id="KW-0812">Transmembrane</keyword>
<feature type="transmembrane region" description="Helical" evidence="1">
    <location>
        <begin position="60"/>
        <end position="77"/>
    </location>
</feature>
<dbReference type="Proteomes" id="UP000406735">
    <property type="component" value="Unassembled WGS sequence"/>
</dbReference>
<gene>
    <name evidence="2" type="ORF">F7D97_02080</name>
</gene>
<name>A0A843XWH7_9BACT</name>
<feature type="transmembrane region" description="Helical" evidence="1">
    <location>
        <begin position="21"/>
        <end position="48"/>
    </location>
</feature>
<evidence type="ECO:0000313" key="2">
    <source>
        <dbReference type="EMBL" id="MQN08740.1"/>
    </source>
</evidence>
<protein>
    <submittedName>
        <fullName evidence="2">Uncharacterized protein</fullName>
    </submittedName>
</protein>
<accession>A0A843XWH7</accession>
<evidence type="ECO:0000313" key="3">
    <source>
        <dbReference type="Proteomes" id="UP000406735"/>
    </source>
</evidence>
<feature type="transmembrane region" description="Helical" evidence="1">
    <location>
        <begin position="98"/>
        <end position="119"/>
    </location>
</feature>
<organism evidence="2 3">
    <name type="scientific">Segatella copri</name>
    <dbReference type="NCBI Taxonomy" id="165179"/>
    <lineage>
        <taxon>Bacteria</taxon>
        <taxon>Pseudomonadati</taxon>
        <taxon>Bacteroidota</taxon>
        <taxon>Bacteroidia</taxon>
        <taxon>Bacteroidales</taxon>
        <taxon>Prevotellaceae</taxon>
        <taxon>Segatella</taxon>
    </lineage>
</organism>
<comment type="caution">
    <text evidence="2">The sequence shown here is derived from an EMBL/GenBank/DDBJ whole genome shotgun (WGS) entry which is preliminary data.</text>
</comment>